<dbReference type="Proteomes" id="UP000248882">
    <property type="component" value="Unassembled WGS sequence"/>
</dbReference>
<protein>
    <submittedName>
        <fullName evidence="1">Uncharacterized protein</fullName>
    </submittedName>
</protein>
<organism evidence="1 2">
    <name type="scientific">Algoriphagus chordae</name>
    <dbReference type="NCBI Taxonomy" id="237019"/>
    <lineage>
        <taxon>Bacteria</taxon>
        <taxon>Pseudomonadati</taxon>
        <taxon>Bacteroidota</taxon>
        <taxon>Cytophagia</taxon>
        <taxon>Cytophagales</taxon>
        <taxon>Cyclobacteriaceae</taxon>
        <taxon>Algoriphagus</taxon>
    </lineage>
</organism>
<sequence length="71" mass="7289">MIFAIFGGVSLFSAHAVEEDPVCPTLPVGTIAIIGKCEPIVIMGITNGYCNTMAVGLGDCAVEAPPIEPEP</sequence>
<comment type="caution">
    <text evidence="1">The sequence shown here is derived from an EMBL/GenBank/DDBJ whole genome shotgun (WGS) entry which is preliminary data.</text>
</comment>
<evidence type="ECO:0000313" key="1">
    <source>
        <dbReference type="EMBL" id="PZX53338.1"/>
    </source>
</evidence>
<proteinExistence type="predicted"/>
<keyword evidence="2" id="KW-1185">Reference proteome</keyword>
<gene>
    <name evidence="1" type="ORF">LV85_01756</name>
</gene>
<dbReference type="EMBL" id="QKZT01000006">
    <property type="protein sequence ID" value="PZX53338.1"/>
    <property type="molecule type" value="Genomic_DNA"/>
</dbReference>
<dbReference type="AlphaFoldDB" id="A0A2W7QXS9"/>
<accession>A0A2W7QXS9</accession>
<name>A0A2W7QXS9_9BACT</name>
<reference evidence="1 2" key="1">
    <citation type="submission" date="2018-06" db="EMBL/GenBank/DDBJ databases">
        <title>Genomic Encyclopedia of Archaeal and Bacterial Type Strains, Phase II (KMG-II): from individual species to whole genera.</title>
        <authorList>
            <person name="Goeker M."/>
        </authorList>
    </citation>
    <scope>NUCLEOTIDE SEQUENCE [LARGE SCALE GENOMIC DNA]</scope>
    <source>
        <strain evidence="1 2">DSM 19830</strain>
    </source>
</reference>
<evidence type="ECO:0000313" key="2">
    <source>
        <dbReference type="Proteomes" id="UP000248882"/>
    </source>
</evidence>